<gene>
    <name evidence="1" type="ORF">LCGC14_2582720</name>
</gene>
<comment type="caution">
    <text evidence="1">The sequence shown here is derived from an EMBL/GenBank/DDBJ whole genome shotgun (WGS) entry which is preliminary data.</text>
</comment>
<accession>A0A0F9CQ32</accession>
<proteinExistence type="predicted"/>
<organism evidence="1">
    <name type="scientific">marine sediment metagenome</name>
    <dbReference type="NCBI Taxonomy" id="412755"/>
    <lineage>
        <taxon>unclassified sequences</taxon>
        <taxon>metagenomes</taxon>
        <taxon>ecological metagenomes</taxon>
    </lineage>
</organism>
<dbReference type="EMBL" id="LAZR01043155">
    <property type="protein sequence ID" value="KKL07766.1"/>
    <property type="molecule type" value="Genomic_DNA"/>
</dbReference>
<evidence type="ECO:0000313" key="1">
    <source>
        <dbReference type="EMBL" id="KKL07766.1"/>
    </source>
</evidence>
<protein>
    <submittedName>
        <fullName evidence="1">Uncharacterized protein</fullName>
    </submittedName>
</protein>
<reference evidence="1" key="1">
    <citation type="journal article" date="2015" name="Nature">
        <title>Complex archaea that bridge the gap between prokaryotes and eukaryotes.</title>
        <authorList>
            <person name="Spang A."/>
            <person name="Saw J.H."/>
            <person name="Jorgensen S.L."/>
            <person name="Zaremba-Niedzwiedzka K."/>
            <person name="Martijn J."/>
            <person name="Lind A.E."/>
            <person name="van Eijk R."/>
            <person name="Schleper C."/>
            <person name="Guy L."/>
            <person name="Ettema T.J."/>
        </authorList>
    </citation>
    <scope>NUCLEOTIDE SEQUENCE</scope>
</reference>
<name>A0A0F9CQ32_9ZZZZ</name>
<dbReference type="AlphaFoldDB" id="A0A0F9CQ32"/>
<sequence>MKLEFVKMLPPKVDKEHAYNMGLDCGKNGSNETNCHFSIFSNPQNTKEWERGKYDAELNPTKQEQVVEKNTLLYKGVNIKGGNKNE</sequence>